<dbReference type="OrthoDB" id="3176171at2759"/>
<comment type="caution">
    <text evidence="13">The sequence shown here is derived from an EMBL/GenBank/DDBJ whole genome shotgun (WGS) entry which is preliminary data.</text>
</comment>
<dbReference type="Pfam" id="PF00225">
    <property type="entry name" value="Kinesin"/>
    <property type="match status" value="1"/>
</dbReference>
<evidence type="ECO:0000256" key="6">
    <source>
        <dbReference type="ARBA" id="ARBA00023175"/>
    </source>
</evidence>
<evidence type="ECO:0000256" key="5">
    <source>
        <dbReference type="ARBA" id="ARBA00023054"/>
    </source>
</evidence>
<dbReference type="AlphaFoldDB" id="A0A8S3YHP8"/>
<dbReference type="PROSITE" id="PS00411">
    <property type="entry name" value="KINESIN_MOTOR_1"/>
    <property type="match status" value="1"/>
</dbReference>
<evidence type="ECO:0000313" key="13">
    <source>
        <dbReference type="EMBL" id="CAG5059721.1"/>
    </source>
</evidence>
<feature type="compositionally biased region" description="Basic and acidic residues" evidence="11">
    <location>
        <begin position="351"/>
        <end position="373"/>
    </location>
</feature>
<keyword evidence="2 9" id="KW-0493">Microtubule</keyword>
<keyword evidence="7" id="KW-0963">Cytoplasm</keyword>
<keyword evidence="5 10" id="KW-0175">Coiled coil</keyword>
<dbReference type="InterPro" id="IPR027640">
    <property type="entry name" value="Kinesin-like_fam"/>
</dbReference>
<dbReference type="GO" id="GO:0005874">
    <property type="term" value="C:microtubule"/>
    <property type="evidence" value="ECO:0007669"/>
    <property type="project" value="UniProtKB-KW"/>
</dbReference>
<protein>
    <recommendedName>
        <fullName evidence="9">Kinesin-like protein</fullName>
    </recommendedName>
</protein>
<feature type="coiled-coil region" evidence="10">
    <location>
        <begin position="482"/>
        <end position="516"/>
    </location>
</feature>
<organism evidence="13 14">
    <name type="scientific">Parnassius apollo</name>
    <name type="common">Apollo butterfly</name>
    <name type="synonym">Papilio apollo</name>
    <dbReference type="NCBI Taxonomy" id="110799"/>
    <lineage>
        <taxon>Eukaryota</taxon>
        <taxon>Metazoa</taxon>
        <taxon>Ecdysozoa</taxon>
        <taxon>Arthropoda</taxon>
        <taxon>Hexapoda</taxon>
        <taxon>Insecta</taxon>
        <taxon>Pterygota</taxon>
        <taxon>Neoptera</taxon>
        <taxon>Endopterygota</taxon>
        <taxon>Lepidoptera</taxon>
        <taxon>Glossata</taxon>
        <taxon>Ditrysia</taxon>
        <taxon>Papilionoidea</taxon>
        <taxon>Papilionidae</taxon>
        <taxon>Parnassiinae</taxon>
        <taxon>Parnassini</taxon>
        <taxon>Parnassius</taxon>
        <taxon>Parnassius</taxon>
    </lineage>
</organism>
<proteinExistence type="inferred from homology"/>
<feature type="binding site" evidence="8">
    <location>
        <begin position="90"/>
        <end position="97"/>
    </location>
    <ligand>
        <name>ATP</name>
        <dbReference type="ChEBI" id="CHEBI:30616"/>
    </ligand>
</feature>
<dbReference type="Proteomes" id="UP000691718">
    <property type="component" value="Unassembled WGS sequence"/>
</dbReference>
<keyword evidence="7" id="KW-0206">Cytoskeleton</keyword>
<evidence type="ECO:0000256" key="4">
    <source>
        <dbReference type="ARBA" id="ARBA00022840"/>
    </source>
</evidence>
<reference evidence="13" key="1">
    <citation type="submission" date="2021-04" db="EMBL/GenBank/DDBJ databases">
        <authorList>
            <person name="Tunstrom K."/>
        </authorList>
    </citation>
    <scope>NUCLEOTIDE SEQUENCE</scope>
</reference>
<dbReference type="InterPro" id="IPR001752">
    <property type="entry name" value="Kinesin_motor_dom"/>
</dbReference>
<comment type="similarity">
    <text evidence="8 9">Belongs to the TRAFAC class myosin-kinesin ATPase superfamily. Kinesin family.</text>
</comment>
<dbReference type="GO" id="GO:0005524">
    <property type="term" value="F:ATP binding"/>
    <property type="evidence" value="ECO:0007669"/>
    <property type="project" value="UniProtKB-UniRule"/>
</dbReference>
<feature type="region of interest" description="Disordered" evidence="11">
    <location>
        <begin position="717"/>
        <end position="761"/>
    </location>
</feature>
<keyword evidence="3 8" id="KW-0547">Nucleotide-binding</keyword>
<evidence type="ECO:0000259" key="12">
    <source>
        <dbReference type="PROSITE" id="PS50067"/>
    </source>
</evidence>
<dbReference type="GO" id="GO:0003777">
    <property type="term" value="F:microtubule motor activity"/>
    <property type="evidence" value="ECO:0007669"/>
    <property type="project" value="InterPro"/>
</dbReference>
<feature type="compositionally biased region" description="Low complexity" evidence="11">
    <location>
        <begin position="717"/>
        <end position="728"/>
    </location>
</feature>
<evidence type="ECO:0000256" key="2">
    <source>
        <dbReference type="ARBA" id="ARBA00022701"/>
    </source>
</evidence>
<keyword evidence="6 8" id="KW-0505">Motor protein</keyword>
<evidence type="ECO:0000256" key="11">
    <source>
        <dbReference type="SAM" id="MobiDB-lite"/>
    </source>
</evidence>
<evidence type="ECO:0000313" key="14">
    <source>
        <dbReference type="Proteomes" id="UP000691718"/>
    </source>
</evidence>
<feature type="region of interest" description="Disordered" evidence="11">
    <location>
        <begin position="351"/>
        <end position="375"/>
    </location>
</feature>
<comment type="subcellular location">
    <subcellularLocation>
        <location evidence="1">Cytoplasm</location>
        <location evidence="1">Cytoskeleton</location>
    </subcellularLocation>
</comment>
<keyword evidence="14" id="KW-1185">Reference proteome</keyword>
<evidence type="ECO:0000256" key="10">
    <source>
        <dbReference type="SAM" id="Coils"/>
    </source>
</evidence>
<feature type="compositionally biased region" description="Low complexity" evidence="11">
    <location>
        <begin position="455"/>
        <end position="467"/>
    </location>
</feature>
<evidence type="ECO:0000256" key="9">
    <source>
        <dbReference type="RuleBase" id="RU000394"/>
    </source>
</evidence>
<keyword evidence="4 8" id="KW-0067">ATP-binding</keyword>
<evidence type="ECO:0000256" key="1">
    <source>
        <dbReference type="ARBA" id="ARBA00004245"/>
    </source>
</evidence>
<accession>A0A8S3YHP8</accession>
<feature type="domain" description="Kinesin motor" evidence="12">
    <location>
        <begin position="1"/>
        <end position="316"/>
    </location>
</feature>
<dbReference type="GO" id="GO:0008017">
    <property type="term" value="F:microtubule binding"/>
    <property type="evidence" value="ECO:0007669"/>
    <property type="project" value="InterPro"/>
</dbReference>
<dbReference type="PROSITE" id="PS50067">
    <property type="entry name" value="KINESIN_MOTOR_2"/>
    <property type="match status" value="1"/>
</dbReference>
<feature type="region of interest" description="Disordered" evidence="11">
    <location>
        <begin position="444"/>
        <end position="467"/>
    </location>
</feature>
<evidence type="ECO:0000256" key="3">
    <source>
        <dbReference type="ARBA" id="ARBA00022741"/>
    </source>
</evidence>
<dbReference type="GO" id="GO:0007018">
    <property type="term" value="P:microtubule-based movement"/>
    <property type="evidence" value="ECO:0007669"/>
    <property type="project" value="InterPro"/>
</dbReference>
<dbReference type="EMBL" id="CAJQZP010001706">
    <property type="protein sequence ID" value="CAG5059721.1"/>
    <property type="molecule type" value="Genomic_DNA"/>
</dbReference>
<evidence type="ECO:0000256" key="7">
    <source>
        <dbReference type="ARBA" id="ARBA00023212"/>
    </source>
</evidence>
<gene>
    <name evidence="13" type="ORF">PAPOLLO_LOCUS28101</name>
</gene>
<evidence type="ECO:0000256" key="8">
    <source>
        <dbReference type="PROSITE-ProRule" id="PRU00283"/>
    </source>
</evidence>
<dbReference type="PANTHER" id="PTHR47968:SF13">
    <property type="entry name" value="KINESIN-LIKE PROTEIN KIF19 ISOFORM X1"/>
    <property type="match status" value="1"/>
</dbReference>
<sequence>MTQVAVRVRPLSGNEGPRIVHVVSDKMLVLEEEADSRRDVLRQRRINDKHYIYDRVFNEDSTQEEVYEAICAPLVGDTLRGIAGAVFAYGATGAGKTHTMTGLMSRALSHLFTSIAESEDPDAFEVKLSYIEIYNENIRDLFNPSAGPLELRDEGGNGAPVVAGLSEVRALSSAHVAELLARGDRARTAESTHANHHSSRGHALLSVSVCAKVDEGIQRGRLFLIDLAGSERAGLRARRLEGAHINRSLLALGNCIMALSGGARYVNYRDSKLTRLLREVLGGRCRTVMVAHVAPGAAQRDTTRSTLHYAQRAATITNRVEREVVETPMHLSQYRTVINELREEISRLKVKMKDDRSRSKEDLSKEEISREESIENSAHLKSLREAIVSTFKQQMRLRRRLMELDSHLLGLALDAERQHAAISHWEARFNRLYKPISIGTRLSTQQSYRGGTGGTSTSSGSSAAAGERAEAEVAVEQAWAELAAVEREQEAARAERARVERQLEQVRLRGAQLEQELPAHIGNGPEREVLALVCRVHELEADKLALQGERAARAHDLRRRDLALQRRDAQRRLSDEIITRQRRALEGSSPAHCTTTRSILRWKVRRQLTVRLPAAHCAGRYVASSLCDCAGRCRQLTVRLPAAHCAGRYVASSLCDYLQHTALEELGVGIEPELGQLYELYQQEIHASTYTESNDVYTPPDLLPPISASTISDMGWSGSSSGSARGSSSGSGGTLPFDARLPRLAPTPRPRTKYGKASASTLKRYASDDSLVIAAPRRSDEAS</sequence>
<dbReference type="SMART" id="SM00129">
    <property type="entry name" value="KISc"/>
    <property type="match status" value="1"/>
</dbReference>
<dbReference type="PANTHER" id="PTHR47968">
    <property type="entry name" value="CENTROMERE PROTEIN E"/>
    <property type="match status" value="1"/>
</dbReference>
<dbReference type="InterPro" id="IPR019821">
    <property type="entry name" value="Kinesin_motor_CS"/>
</dbReference>
<name>A0A8S3YHP8_PARAO</name>